<proteinExistence type="predicted"/>
<name>A0ABD5SUG6_9EURY</name>
<feature type="domain" description="Transposase DDE" evidence="2">
    <location>
        <begin position="25"/>
        <end position="97"/>
    </location>
</feature>
<reference evidence="3 4" key="1">
    <citation type="journal article" date="2019" name="Int. J. Syst. Evol. Microbiol.">
        <title>The Global Catalogue of Microorganisms (GCM) 10K type strain sequencing project: providing services to taxonomists for standard genome sequencing and annotation.</title>
        <authorList>
            <consortium name="The Broad Institute Genomics Platform"/>
            <consortium name="The Broad Institute Genome Sequencing Center for Infectious Disease"/>
            <person name="Wu L."/>
            <person name="Ma J."/>
        </authorList>
    </citation>
    <scope>NUCLEOTIDE SEQUENCE [LARGE SCALE GENOMIC DNA]</scope>
    <source>
        <strain evidence="3 4">LMG 29247</strain>
    </source>
</reference>
<dbReference type="RefSeq" id="WP_377043428.1">
    <property type="nucleotide sequence ID" value="NZ_JAQIVI010000507.1"/>
</dbReference>
<comment type="caution">
    <text evidence="3">The sequence shown here is derived from an EMBL/GenBank/DDBJ whole genome shotgun (WGS) entry which is preliminary data.</text>
</comment>
<feature type="region of interest" description="Disordered" evidence="1">
    <location>
        <begin position="1"/>
        <end position="28"/>
    </location>
</feature>
<keyword evidence="4" id="KW-1185">Reference proteome</keyword>
<gene>
    <name evidence="3" type="ORF">ACFQE6_25360</name>
</gene>
<protein>
    <submittedName>
        <fullName evidence="3">Transposase</fullName>
    </submittedName>
</protein>
<dbReference type="InterPro" id="IPR025668">
    <property type="entry name" value="Tnp_DDE_dom"/>
</dbReference>
<dbReference type="Pfam" id="PF13751">
    <property type="entry name" value="DDE_Tnp_1_6"/>
    <property type="match status" value="1"/>
</dbReference>
<sequence>MIEIHRNDQRLEATEGASGGGSATRADPQVVRVKEHMERKLRTKQGRDIYRKRSQSVEAVFGQHATRGCDRFLLRGEAGVQAEWSLFPATHNLLKLWRSGRGPDGHEVANMITG</sequence>
<feature type="compositionally biased region" description="Basic and acidic residues" evidence="1">
    <location>
        <begin position="1"/>
        <end position="13"/>
    </location>
</feature>
<dbReference type="Proteomes" id="UP001596383">
    <property type="component" value="Unassembled WGS sequence"/>
</dbReference>
<accession>A0ABD5SUG6</accession>
<evidence type="ECO:0000313" key="3">
    <source>
        <dbReference type="EMBL" id="MFC6768209.1"/>
    </source>
</evidence>
<evidence type="ECO:0000313" key="4">
    <source>
        <dbReference type="Proteomes" id="UP001596383"/>
    </source>
</evidence>
<evidence type="ECO:0000256" key="1">
    <source>
        <dbReference type="SAM" id="MobiDB-lite"/>
    </source>
</evidence>
<organism evidence="3 4">
    <name type="scientific">Natrinema soli</name>
    <dbReference type="NCBI Taxonomy" id="1930624"/>
    <lineage>
        <taxon>Archaea</taxon>
        <taxon>Methanobacteriati</taxon>
        <taxon>Methanobacteriota</taxon>
        <taxon>Stenosarchaea group</taxon>
        <taxon>Halobacteria</taxon>
        <taxon>Halobacteriales</taxon>
        <taxon>Natrialbaceae</taxon>
        <taxon>Natrinema</taxon>
    </lineage>
</organism>
<dbReference type="EMBL" id="JBHSWV010000507">
    <property type="protein sequence ID" value="MFC6768209.1"/>
    <property type="molecule type" value="Genomic_DNA"/>
</dbReference>
<dbReference type="AlphaFoldDB" id="A0ABD5SUG6"/>
<evidence type="ECO:0000259" key="2">
    <source>
        <dbReference type="Pfam" id="PF13751"/>
    </source>
</evidence>